<dbReference type="RefSeq" id="WP_066919903.1">
    <property type="nucleotide sequence ID" value="NZ_CP011971.1"/>
</dbReference>
<proteinExistence type="predicted"/>
<evidence type="ECO:0000313" key="3">
    <source>
        <dbReference type="EMBL" id="AMN46874.1"/>
    </source>
</evidence>
<evidence type="ECO:0000256" key="2">
    <source>
        <dbReference type="SAM" id="SignalP"/>
    </source>
</evidence>
<keyword evidence="2" id="KW-0732">Signal</keyword>
<sequence>MSFSRPTPLVRRRIRMLIACLIAQAADPALPPARRDTPISSPPPGRRARRRLGGNGRGTRNT</sequence>
<name>A0A127F8X4_STEDE</name>
<gene>
    <name evidence="3" type="ORF">ACG33_07135</name>
</gene>
<feature type="signal peptide" evidence="2">
    <location>
        <begin position="1"/>
        <end position="25"/>
    </location>
</feature>
<keyword evidence="4" id="KW-1185">Reference proteome</keyword>
<dbReference type="KEGG" id="sdf:ACG33_07135"/>
<dbReference type="AlphaFoldDB" id="A0A127F8X4"/>
<dbReference type="Proteomes" id="UP000070250">
    <property type="component" value="Chromosome"/>
</dbReference>
<dbReference type="STRING" id="465721.ACG33_07135"/>
<evidence type="ECO:0000256" key="1">
    <source>
        <dbReference type="SAM" id="MobiDB-lite"/>
    </source>
</evidence>
<accession>A0A127F8X4</accession>
<reference evidence="3 4" key="1">
    <citation type="submission" date="2015-06" db="EMBL/GenBank/DDBJ databases">
        <title>A Comprehensive Approach to Explore the Metabolic and Phylogenetic Diversity of Bacterial Steroid Degradation in the Environment: Testosterone as an Example.</title>
        <authorList>
            <person name="Yang F.-C."/>
            <person name="Chen Y.-L."/>
            <person name="Yu C.-P."/>
            <person name="Tang S.-L."/>
            <person name="Wang P.-H."/>
            <person name="Ismail W."/>
            <person name="Wang C.-H."/>
            <person name="Yang C.-Y."/>
            <person name="Chiang Y.-R."/>
        </authorList>
    </citation>
    <scope>NUCLEOTIDE SEQUENCE [LARGE SCALE GENOMIC DNA]</scope>
    <source>
        <strain evidence="3 4">DSM 18526</strain>
    </source>
</reference>
<evidence type="ECO:0000313" key="4">
    <source>
        <dbReference type="Proteomes" id="UP000070250"/>
    </source>
</evidence>
<dbReference type="EMBL" id="CP011971">
    <property type="protein sequence ID" value="AMN46874.1"/>
    <property type="molecule type" value="Genomic_DNA"/>
</dbReference>
<feature type="chain" id="PRO_5007448300" evidence="2">
    <location>
        <begin position="26"/>
        <end position="62"/>
    </location>
</feature>
<feature type="compositionally biased region" description="Gly residues" evidence="1">
    <location>
        <begin position="53"/>
        <end position="62"/>
    </location>
</feature>
<protein>
    <submittedName>
        <fullName evidence="3">Uncharacterized protein</fullName>
    </submittedName>
</protein>
<feature type="region of interest" description="Disordered" evidence="1">
    <location>
        <begin position="27"/>
        <end position="62"/>
    </location>
</feature>
<organism evidence="3 4">
    <name type="scientific">Steroidobacter denitrificans</name>
    <dbReference type="NCBI Taxonomy" id="465721"/>
    <lineage>
        <taxon>Bacteria</taxon>
        <taxon>Pseudomonadati</taxon>
        <taxon>Pseudomonadota</taxon>
        <taxon>Gammaproteobacteria</taxon>
        <taxon>Steroidobacterales</taxon>
        <taxon>Steroidobacteraceae</taxon>
        <taxon>Steroidobacter</taxon>
    </lineage>
</organism>